<dbReference type="AlphaFoldDB" id="A0A9X1R2T8"/>
<dbReference type="PANTHER" id="PTHR30349:SF64">
    <property type="entry name" value="PROPHAGE INTEGRASE INTD-RELATED"/>
    <property type="match status" value="1"/>
</dbReference>
<dbReference type="EMBL" id="JAIRBB010000007">
    <property type="protein sequence ID" value="MCG2431261.1"/>
    <property type="molecule type" value="Genomic_DNA"/>
</dbReference>
<dbReference type="SUPFAM" id="SSF56349">
    <property type="entry name" value="DNA breaking-rejoining enzymes"/>
    <property type="match status" value="1"/>
</dbReference>
<gene>
    <name evidence="8" type="ORF">K8344_09030</name>
</gene>
<keyword evidence="4" id="KW-0233">DNA recombination</keyword>
<evidence type="ECO:0000256" key="3">
    <source>
        <dbReference type="ARBA" id="ARBA00023125"/>
    </source>
</evidence>
<dbReference type="Proteomes" id="UP001139462">
    <property type="component" value="Unassembled WGS sequence"/>
</dbReference>
<dbReference type="GO" id="GO:0006310">
    <property type="term" value="P:DNA recombination"/>
    <property type="evidence" value="ECO:0007669"/>
    <property type="project" value="UniProtKB-KW"/>
</dbReference>
<feature type="domain" description="Core-binding (CB)" evidence="7">
    <location>
        <begin position="83"/>
        <end position="161"/>
    </location>
</feature>
<feature type="domain" description="Tyr recombinase" evidence="6">
    <location>
        <begin position="178"/>
        <end position="350"/>
    </location>
</feature>
<evidence type="ECO:0000259" key="7">
    <source>
        <dbReference type="PROSITE" id="PS51900"/>
    </source>
</evidence>
<reference evidence="8" key="1">
    <citation type="submission" date="2021-09" db="EMBL/GenBank/DDBJ databases">
        <title>Genome of Aequorivita sp. strain F64183.</title>
        <authorList>
            <person name="Wang Y."/>
        </authorList>
    </citation>
    <scope>NUCLEOTIDE SEQUENCE</scope>
    <source>
        <strain evidence="8">F64183</strain>
    </source>
</reference>
<dbReference type="GO" id="GO:0003677">
    <property type="term" value="F:DNA binding"/>
    <property type="evidence" value="ECO:0007669"/>
    <property type="project" value="UniProtKB-UniRule"/>
</dbReference>
<evidence type="ECO:0000256" key="2">
    <source>
        <dbReference type="ARBA" id="ARBA00022908"/>
    </source>
</evidence>
<accession>A0A9X1R2T8</accession>
<organism evidence="8 9">
    <name type="scientific">Aequorivita xiaoshiensis</name>
    <dbReference type="NCBI Taxonomy" id="2874476"/>
    <lineage>
        <taxon>Bacteria</taxon>
        <taxon>Pseudomonadati</taxon>
        <taxon>Bacteroidota</taxon>
        <taxon>Flavobacteriia</taxon>
        <taxon>Flavobacteriales</taxon>
        <taxon>Flavobacteriaceae</taxon>
        <taxon>Aequorivita</taxon>
    </lineage>
</organism>
<dbReference type="InterPro" id="IPR044068">
    <property type="entry name" value="CB"/>
</dbReference>
<dbReference type="Gene3D" id="1.10.443.10">
    <property type="entry name" value="Intergrase catalytic core"/>
    <property type="match status" value="1"/>
</dbReference>
<protein>
    <submittedName>
        <fullName evidence="8">Site-specific integrase</fullName>
    </submittedName>
</protein>
<name>A0A9X1R2T8_9FLAO</name>
<keyword evidence="2" id="KW-0229">DNA integration</keyword>
<dbReference type="Pfam" id="PF00589">
    <property type="entry name" value="Phage_integrase"/>
    <property type="match status" value="1"/>
</dbReference>
<proteinExistence type="inferred from homology"/>
<dbReference type="PANTHER" id="PTHR30349">
    <property type="entry name" value="PHAGE INTEGRASE-RELATED"/>
    <property type="match status" value="1"/>
</dbReference>
<evidence type="ECO:0000256" key="5">
    <source>
        <dbReference type="PROSITE-ProRule" id="PRU01248"/>
    </source>
</evidence>
<evidence type="ECO:0000313" key="9">
    <source>
        <dbReference type="Proteomes" id="UP001139462"/>
    </source>
</evidence>
<dbReference type="InterPro" id="IPR013762">
    <property type="entry name" value="Integrase-like_cat_sf"/>
</dbReference>
<comment type="similarity">
    <text evidence="1">Belongs to the 'phage' integrase family.</text>
</comment>
<dbReference type="InterPro" id="IPR011010">
    <property type="entry name" value="DNA_brk_join_enz"/>
</dbReference>
<dbReference type="Pfam" id="PF13495">
    <property type="entry name" value="Phage_int_SAM_4"/>
    <property type="match status" value="1"/>
</dbReference>
<dbReference type="InterPro" id="IPR002104">
    <property type="entry name" value="Integrase_catalytic"/>
</dbReference>
<evidence type="ECO:0000256" key="4">
    <source>
        <dbReference type="ARBA" id="ARBA00023172"/>
    </source>
</evidence>
<dbReference type="PROSITE" id="PS51898">
    <property type="entry name" value="TYR_RECOMBINASE"/>
    <property type="match status" value="1"/>
</dbReference>
<keyword evidence="3 5" id="KW-0238">DNA-binding</keyword>
<sequence>MDLKNYKFEPGAHRNKPVIWVRFPYHFHLKNALKRRFPSAKWSQSNKSWYLLDTPAVREVLYLPKKNNKDKLLYNIHPVNQQAMLNFVNQLNLKAYSENTIRVYCTELKHLLLLLNNYPVEKLTPEKLKSYFLYCLKYEKMKERKLNGKINAIKFYFEQVLHREKMFFDIPRPKKPATLPKTLTQREISLLFKQVTNIKHLLALQLCYGMGLRVSEVVNLKLEHINSKDGIVLIAQAKGKKDRYVPLPNSILPLLRRYYFQYKPKKYLLEGRFGGQYSKGTVQTIFRKALKNAGIKKNVGLHGLRHSYASHLLQTGTDIRLIQDLLGHYSIKTTMIYTNVTQKQLNKIKSPLDSLNY</sequence>
<dbReference type="GO" id="GO:0015074">
    <property type="term" value="P:DNA integration"/>
    <property type="evidence" value="ECO:0007669"/>
    <property type="project" value="UniProtKB-KW"/>
</dbReference>
<dbReference type="Gene3D" id="1.10.150.130">
    <property type="match status" value="1"/>
</dbReference>
<evidence type="ECO:0000259" key="6">
    <source>
        <dbReference type="PROSITE" id="PS51898"/>
    </source>
</evidence>
<keyword evidence="9" id="KW-1185">Reference proteome</keyword>
<evidence type="ECO:0000313" key="8">
    <source>
        <dbReference type="EMBL" id="MCG2431261.1"/>
    </source>
</evidence>
<dbReference type="PROSITE" id="PS51900">
    <property type="entry name" value="CB"/>
    <property type="match status" value="1"/>
</dbReference>
<evidence type="ECO:0000256" key="1">
    <source>
        <dbReference type="ARBA" id="ARBA00008857"/>
    </source>
</evidence>
<comment type="caution">
    <text evidence="8">The sequence shown here is derived from an EMBL/GenBank/DDBJ whole genome shotgun (WGS) entry which is preliminary data.</text>
</comment>
<dbReference type="InterPro" id="IPR010998">
    <property type="entry name" value="Integrase_recombinase_N"/>
</dbReference>
<dbReference type="InterPro" id="IPR050090">
    <property type="entry name" value="Tyrosine_recombinase_XerCD"/>
</dbReference>
<dbReference type="RefSeq" id="WP_237608380.1">
    <property type="nucleotide sequence ID" value="NZ_JAIRBB010000007.1"/>
</dbReference>
<dbReference type="InterPro" id="IPR004107">
    <property type="entry name" value="Integrase_SAM-like_N"/>
</dbReference>